<protein>
    <submittedName>
        <fullName evidence="4">RabGAP/TBC</fullName>
    </submittedName>
</protein>
<accession>A0A316UAD7</accession>
<dbReference type="Gene3D" id="1.10.8.270">
    <property type="entry name" value="putative rabgap domain of human tbc1 domain family member 14 like domains"/>
    <property type="match status" value="1"/>
</dbReference>
<dbReference type="RefSeq" id="XP_025348968.1">
    <property type="nucleotide sequence ID" value="XM_025492088.1"/>
</dbReference>
<reference evidence="4 5" key="1">
    <citation type="journal article" date="2018" name="Mol. Biol. Evol.">
        <title>Broad Genomic Sampling Reveals a Smut Pathogenic Ancestry of the Fungal Clade Ustilaginomycotina.</title>
        <authorList>
            <person name="Kijpornyongpan T."/>
            <person name="Mondo S.J."/>
            <person name="Barry K."/>
            <person name="Sandor L."/>
            <person name="Lee J."/>
            <person name="Lipzen A."/>
            <person name="Pangilinan J."/>
            <person name="LaButti K."/>
            <person name="Hainaut M."/>
            <person name="Henrissat B."/>
            <person name="Grigoriev I.V."/>
            <person name="Spatafora J.W."/>
            <person name="Aime M.C."/>
        </authorList>
    </citation>
    <scope>NUCLEOTIDE SEQUENCE [LARGE SCALE GENOMIC DNA]</scope>
    <source>
        <strain evidence="4 5">MCA 4718</strain>
    </source>
</reference>
<dbReference type="STRING" id="1684307.A0A316UAD7"/>
<dbReference type="GO" id="GO:0005096">
    <property type="term" value="F:GTPase activator activity"/>
    <property type="evidence" value="ECO:0007669"/>
    <property type="project" value="UniProtKB-KW"/>
</dbReference>
<feature type="region of interest" description="Disordered" evidence="2">
    <location>
        <begin position="325"/>
        <end position="375"/>
    </location>
</feature>
<name>A0A316UAD7_9BASI</name>
<dbReference type="SMART" id="SM00164">
    <property type="entry name" value="TBC"/>
    <property type="match status" value="1"/>
</dbReference>
<dbReference type="EMBL" id="KZ819324">
    <property type="protein sequence ID" value="PWN21808.1"/>
    <property type="molecule type" value="Genomic_DNA"/>
</dbReference>
<feature type="region of interest" description="Disordered" evidence="2">
    <location>
        <begin position="930"/>
        <end position="955"/>
    </location>
</feature>
<evidence type="ECO:0000256" key="2">
    <source>
        <dbReference type="SAM" id="MobiDB-lite"/>
    </source>
</evidence>
<feature type="domain" description="Rab-GAP TBC" evidence="3">
    <location>
        <begin position="550"/>
        <end position="832"/>
    </location>
</feature>
<feature type="compositionally biased region" description="Polar residues" evidence="2">
    <location>
        <begin position="355"/>
        <end position="375"/>
    </location>
</feature>
<keyword evidence="5" id="KW-1185">Reference proteome</keyword>
<keyword evidence="1" id="KW-0343">GTPase activation</keyword>
<proteinExistence type="predicted"/>
<feature type="compositionally biased region" description="Acidic residues" evidence="2">
    <location>
        <begin position="940"/>
        <end position="952"/>
    </location>
</feature>
<feature type="region of interest" description="Disordered" evidence="2">
    <location>
        <begin position="83"/>
        <end position="103"/>
    </location>
</feature>
<evidence type="ECO:0000259" key="3">
    <source>
        <dbReference type="PROSITE" id="PS50086"/>
    </source>
</evidence>
<feature type="region of interest" description="Disordered" evidence="2">
    <location>
        <begin position="834"/>
        <end position="863"/>
    </location>
</feature>
<gene>
    <name evidence="4" type="ORF">BCV69DRAFT_281732</name>
</gene>
<dbReference type="Gene3D" id="1.10.472.80">
    <property type="entry name" value="Ypt/Rab-GAP domain of gyp1p, domain 3"/>
    <property type="match status" value="1"/>
</dbReference>
<organism evidence="4 5">
    <name type="scientific">Pseudomicrostroma glucosiphilum</name>
    <dbReference type="NCBI Taxonomy" id="1684307"/>
    <lineage>
        <taxon>Eukaryota</taxon>
        <taxon>Fungi</taxon>
        <taxon>Dikarya</taxon>
        <taxon>Basidiomycota</taxon>
        <taxon>Ustilaginomycotina</taxon>
        <taxon>Exobasidiomycetes</taxon>
        <taxon>Microstromatales</taxon>
        <taxon>Microstromatales incertae sedis</taxon>
        <taxon>Pseudomicrostroma</taxon>
    </lineage>
</organism>
<dbReference type="Proteomes" id="UP000245942">
    <property type="component" value="Unassembled WGS sequence"/>
</dbReference>
<feature type="compositionally biased region" description="Low complexity" evidence="2">
    <location>
        <begin position="340"/>
        <end position="351"/>
    </location>
</feature>
<feature type="compositionally biased region" description="Polar residues" evidence="2">
    <location>
        <begin position="1"/>
        <end position="16"/>
    </location>
</feature>
<feature type="compositionally biased region" description="Basic and acidic residues" evidence="2">
    <location>
        <begin position="469"/>
        <end position="479"/>
    </location>
</feature>
<evidence type="ECO:0000313" key="4">
    <source>
        <dbReference type="EMBL" id="PWN21808.1"/>
    </source>
</evidence>
<dbReference type="InterPro" id="IPR035969">
    <property type="entry name" value="Rab-GAP_TBC_sf"/>
</dbReference>
<feature type="region of interest" description="Disordered" evidence="2">
    <location>
        <begin position="469"/>
        <end position="490"/>
    </location>
</feature>
<evidence type="ECO:0000313" key="5">
    <source>
        <dbReference type="Proteomes" id="UP000245942"/>
    </source>
</evidence>
<dbReference type="GeneID" id="37013822"/>
<feature type="compositionally biased region" description="Basic and acidic residues" evidence="2">
    <location>
        <begin position="930"/>
        <end position="939"/>
    </location>
</feature>
<feature type="compositionally biased region" description="Low complexity" evidence="2">
    <location>
        <begin position="87"/>
        <end position="99"/>
    </location>
</feature>
<dbReference type="PANTHER" id="PTHR22957:SF502">
    <property type="entry name" value="SMALL G PROTEIN SIGNALING MODULATOR 2-RELATED"/>
    <property type="match status" value="1"/>
</dbReference>
<dbReference type="InterPro" id="IPR000195">
    <property type="entry name" value="Rab-GAP-TBC_dom"/>
</dbReference>
<dbReference type="PANTHER" id="PTHR22957">
    <property type="entry name" value="TBC1 DOMAIN FAMILY MEMBER GTPASE-ACTIVATING PROTEIN"/>
    <property type="match status" value="1"/>
</dbReference>
<dbReference type="SUPFAM" id="SSF47923">
    <property type="entry name" value="Ypt/Rab-GAP domain of gyp1p"/>
    <property type="match status" value="2"/>
</dbReference>
<feature type="region of interest" description="Disordered" evidence="2">
    <location>
        <begin position="1"/>
        <end position="48"/>
    </location>
</feature>
<dbReference type="AlphaFoldDB" id="A0A316UAD7"/>
<dbReference type="PROSITE" id="PS50086">
    <property type="entry name" value="TBC_RABGAP"/>
    <property type="match status" value="1"/>
</dbReference>
<dbReference type="Pfam" id="PF00566">
    <property type="entry name" value="RabGAP-TBC"/>
    <property type="match status" value="1"/>
</dbReference>
<dbReference type="OrthoDB" id="10264062at2759"/>
<evidence type="ECO:0000256" key="1">
    <source>
        <dbReference type="ARBA" id="ARBA00022468"/>
    </source>
</evidence>
<feature type="region of interest" description="Disordered" evidence="2">
    <location>
        <begin position="629"/>
        <end position="673"/>
    </location>
</feature>
<sequence>MASSAVQASPNANADMQAQREPQQEEEEGAGAAPTVPPQAPGPRYQYQLLYSKSRVTLHPTPYSKDNIPGYLALLRRHKIRKASVDSQASSSAGPSSQPLRRQFSTQDNSYDVMLSWLPEELVKDRSETAKFVDVELREAEGASQRGEEETECTVMHSDSGKVLSMREVVENESILVQPPPLASPSTSSTSPASYAFSHPLGMLYSLQATPPTISNWYGSLTICLVGGQTLAPLYFHDDESRTTILGMIRASKAPAYPPTIISPSAPSPPVWGGDELVQQLKKYAFIHRSVHDHRIFLVNPDPEDLEMHSTPIFADDALDLSPTAARRRQSGRHSGMPHDAFAFPDDPFAPSYGSRASDSGASTPTRDSNRDSFSSWAKTTRMSLLSSFSHVTRSARDASRQILTSPNTAPYAAKLPAAVQSFAQAGPLGPFGPTSDDVSKLSQKAGVMEYDSARVYLAKWARLVAEEGERSKRREEAKGGAVEGGRTSMTEEGGLGGFEILERGSATPLQLTRRYDPVQLVEFQSWFDPHDGRPRISFDEFKSRVFARGLAPSTRKLAWPFLLDVVPWNTSAAERSAYFAEKAEKYRRLKSLWAAEDSPSAQALRGRDDVIDQRHRIRVDCLRTDRKQPMFSSGAKTDGDGGDDHEEPEAKSAASPVSRKASLAGIQSRQAGQGDSTNAHILALGEVLLTYTFYDTLGPAVLAEEDAEYGKLLEGRRIDEGEVGGYVQGMSDLCAPLYIISEGDEVEAFWSLVGLMKRMRPNFLSSQAGMKTQLLHLQSLIRHADPPLYAHLEQTGSLNLFFCFRWLLVRFKREFPLDEVLRIWECCLALEPSNDGSSGNSSSSNSSATDQLSSAPSPSPSARPSTSHLHLFLCLSLLLSNRTPTIEYLDCFDEVLQFFQGLAGHMDVEACLGGAERAWKGLRRRVEEVLEEEGKKEGDEEGEEEEEEEMGVEEKSLLEIRELVGL</sequence>